<feature type="domain" description="Enoyl reductase (ER)" evidence="2">
    <location>
        <begin position="10"/>
        <end position="307"/>
    </location>
</feature>
<dbReference type="PANTHER" id="PTHR44154:SF1">
    <property type="entry name" value="QUINONE OXIDOREDUCTASE"/>
    <property type="match status" value="1"/>
</dbReference>
<evidence type="ECO:0000313" key="3">
    <source>
        <dbReference type="EMBL" id="KEI43713.1"/>
    </source>
</evidence>
<dbReference type="Pfam" id="PF13602">
    <property type="entry name" value="ADH_zinc_N_2"/>
    <property type="match status" value="1"/>
</dbReference>
<keyword evidence="4" id="KW-1185">Reference proteome</keyword>
<dbReference type="OrthoDB" id="9787435at2"/>
<dbReference type="eggNOG" id="COG0604">
    <property type="taxonomic scope" value="Bacteria"/>
</dbReference>
<protein>
    <submittedName>
        <fullName evidence="3">Alcohol dehydrogenase</fullName>
    </submittedName>
</protein>
<comment type="caution">
    <text evidence="3">The sequence shown here is derived from an EMBL/GenBank/DDBJ whole genome shotgun (WGS) entry which is preliminary data.</text>
</comment>
<evidence type="ECO:0000259" key="2">
    <source>
        <dbReference type="SMART" id="SM00829"/>
    </source>
</evidence>
<dbReference type="InterPro" id="IPR011032">
    <property type="entry name" value="GroES-like_sf"/>
</dbReference>
<dbReference type="SUPFAM" id="SSF50129">
    <property type="entry name" value="GroES-like"/>
    <property type="match status" value="1"/>
</dbReference>
<dbReference type="RefSeq" id="WP_029719792.1">
    <property type="nucleotide sequence ID" value="NZ_JAJUIW010000027.1"/>
</dbReference>
<evidence type="ECO:0000256" key="1">
    <source>
        <dbReference type="ARBA" id="ARBA00022857"/>
    </source>
</evidence>
<dbReference type="AlphaFoldDB" id="A0A073AVB5"/>
<dbReference type="STRING" id="28042.GU90_15450"/>
<dbReference type="EMBL" id="JNVU01000037">
    <property type="protein sequence ID" value="KEI43713.1"/>
    <property type="molecule type" value="Genomic_DNA"/>
</dbReference>
<dbReference type="Gene3D" id="3.40.50.720">
    <property type="entry name" value="NAD(P)-binding Rossmann-like Domain"/>
    <property type="match status" value="1"/>
</dbReference>
<name>A0A073AVB5_9PSEU</name>
<proteinExistence type="predicted"/>
<dbReference type="SUPFAM" id="SSF51735">
    <property type="entry name" value="NAD(P)-binding Rossmann-fold domains"/>
    <property type="match status" value="1"/>
</dbReference>
<dbReference type="Proteomes" id="UP000031419">
    <property type="component" value="Unassembled WGS sequence"/>
</dbReference>
<dbReference type="InterPro" id="IPR013154">
    <property type="entry name" value="ADH-like_N"/>
</dbReference>
<dbReference type="InterPro" id="IPR036291">
    <property type="entry name" value="NAD(P)-bd_dom_sf"/>
</dbReference>
<dbReference type="InterPro" id="IPR020843">
    <property type="entry name" value="ER"/>
</dbReference>
<keyword evidence="1" id="KW-0521">NADP</keyword>
<reference evidence="3 4" key="1">
    <citation type="submission" date="2014-06" db="EMBL/GenBank/DDBJ databases">
        <title>Saccharopolyspora rectivirgula DSM-43113 Genome sequencing.</title>
        <authorList>
            <person name="Barrera C."/>
            <person name="Millon L."/>
            <person name="Rognon B."/>
            <person name="Zaugg C."/>
            <person name="Monod M."/>
        </authorList>
    </citation>
    <scope>NUCLEOTIDE SEQUENCE [LARGE SCALE GENOMIC DNA]</scope>
    <source>
        <strain evidence="3 4">DSM 43113</strain>
    </source>
</reference>
<dbReference type="Pfam" id="PF08240">
    <property type="entry name" value="ADH_N"/>
    <property type="match status" value="1"/>
</dbReference>
<dbReference type="InterPro" id="IPR051603">
    <property type="entry name" value="Zinc-ADH_QOR/CCCR"/>
</dbReference>
<dbReference type="SMART" id="SM00829">
    <property type="entry name" value="PKS_ER"/>
    <property type="match status" value="1"/>
</dbReference>
<dbReference type="PANTHER" id="PTHR44154">
    <property type="entry name" value="QUINONE OXIDOREDUCTASE"/>
    <property type="match status" value="1"/>
</dbReference>
<dbReference type="GO" id="GO:0016491">
    <property type="term" value="F:oxidoreductase activity"/>
    <property type="evidence" value="ECO:0007669"/>
    <property type="project" value="InterPro"/>
</dbReference>
<accession>A0A073AVB5</accession>
<evidence type="ECO:0000313" key="4">
    <source>
        <dbReference type="Proteomes" id="UP000031419"/>
    </source>
</evidence>
<dbReference type="Gene3D" id="3.90.180.10">
    <property type="entry name" value="Medium-chain alcohol dehydrogenases, catalytic domain"/>
    <property type="match status" value="1"/>
</dbReference>
<gene>
    <name evidence="3" type="ORF">GU90_15450</name>
</gene>
<sequence length="309" mass="32557">MKVIGVTEFGGPEKLGPHEVPEPHAGPGEVRIRVHAAAVSPTDTHMRIGDYPVTGEPPYVPGMDAAGVVDEVGEGCPWQVGDKLMAIALPVGGKHGGGYVEKLVGPWRSMARIPEGVDFAAASTLPMNGLTAYQALEKLDLSPGQTLAVTGAAGTLGGYVVQLAKHRGLTVVADAAEKDRELVASFGADHIVPRGDDVASRIREIYPDGVDGLVDGSVQNELVVPAVRDGGGFATVRFWSGPVDRGIKLHKVLVAQEYESHEKLDELRKLVEEGVITLRVADTIPADNAAEAHRRLAAGGVRGRLVLTF</sequence>
<dbReference type="CDD" id="cd05289">
    <property type="entry name" value="MDR_like_2"/>
    <property type="match status" value="1"/>
</dbReference>
<organism evidence="3 4">
    <name type="scientific">Saccharopolyspora rectivirgula</name>
    <dbReference type="NCBI Taxonomy" id="28042"/>
    <lineage>
        <taxon>Bacteria</taxon>
        <taxon>Bacillati</taxon>
        <taxon>Actinomycetota</taxon>
        <taxon>Actinomycetes</taxon>
        <taxon>Pseudonocardiales</taxon>
        <taxon>Pseudonocardiaceae</taxon>
        <taxon>Saccharopolyspora</taxon>
    </lineage>
</organism>